<dbReference type="Proteomes" id="UP000631114">
    <property type="component" value="Unassembled WGS sequence"/>
</dbReference>
<evidence type="ECO:0000313" key="2">
    <source>
        <dbReference type="Proteomes" id="UP000631114"/>
    </source>
</evidence>
<evidence type="ECO:0000313" key="1">
    <source>
        <dbReference type="EMBL" id="KAF9602549.1"/>
    </source>
</evidence>
<sequence>MSIHRWPTSSIKEWETLMRNFLGTGSPTETKKTTVACDKVCKPYEEGGLCIRRLRELNLTFLMKLGWHVLNENNNFADLRRSKYFTIDNEVIKCNVSTSI</sequence>
<proteinExistence type="predicted"/>
<organism evidence="1 2">
    <name type="scientific">Coptis chinensis</name>
    <dbReference type="NCBI Taxonomy" id="261450"/>
    <lineage>
        <taxon>Eukaryota</taxon>
        <taxon>Viridiplantae</taxon>
        <taxon>Streptophyta</taxon>
        <taxon>Embryophyta</taxon>
        <taxon>Tracheophyta</taxon>
        <taxon>Spermatophyta</taxon>
        <taxon>Magnoliopsida</taxon>
        <taxon>Ranunculales</taxon>
        <taxon>Ranunculaceae</taxon>
        <taxon>Coptidoideae</taxon>
        <taxon>Coptis</taxon>
    </lineage>
</organism>
<name>A0A835HN96_9MAGN</name>
<dbReference type="EMBL" id="JADFTS010000006">
    <property type="protein sequence ID" value="KAF9602549.1"/>
    <property type="molecule type" value="Genomic_DNA"/>
</dbReference>
<gene>
    <name evidence="1" type="ORF">IFM89_029848</name>
</gene>
<accession>A0A835HN96</accession>
<dbReference type="OrthoDB" id="1750675at2759"/>
<dbReference type="AlphaFoldDB" id="A0A835HN96"/>
<reference evidence="1 2" key="1">
    <citation type="submission" date="2020-10" db="EMBL/GenBank/DDBJ databases">
        <title>The Coptis chinensis genome and diversification of protoberbering-type alkaloids.</title>
        <authorList>
            <person name="Wang B."/>
            <person name="Shu S."/>
            <person name="Song C."/>
            <person name="Liu Y."/>
        </authorList>
    </citation>
    <scope>NUCLEOTIDE SEQUENCE [LARGE SCALE GENOMIC DNA]</scope>
    <source>
        <strain evidence="1">HL-2020</strain>
        <tissue evidence="1">Leaf</tissue>
    </source>
</reference>
<protein>
    <submittedName>
        <fullName evidence="1">Uncharacterized protein</fullName>
    </submittedName>
</protein>
<keyword evidence="2" id="KW-1185">Reference proteome</keyword>
<comment type="caution">
    <text evidence="1">The sequence shown here is derived from an EMBL/GenBank/DDBJ whole genome shotgun (WGS) entry which is preliminary data.</text>
</comment>